<dbReference type="PANTHER" id="PTHR13793">
    <property type="entry name" value="PHD FINGER PROTEINS"/>
    <property type="match status" value="1"/>
</dbReference>
<dbReference type="InterPro" id="IPR019787">
    <property type="entry name" value="Znf_PHD-finger"/>
</dbReference>
<dbReference type="GO" id="GO:0008270">
    <property type="term" value="F:zinc ion binding"/>
    <property type="evidence" value="ECO:0007669"/>
    <property type="project" value="UniProtKB-KW"/>
</dbReference>
<proteinExistence type="inferred from homology"/>
<organism evidence="25 26">
    <name type="scientific">Scophthalmus maximus</name>
    <name type="common">Turbot</name>
    <name type="synonym">Psetta maxima</name>
    <dbReference type="NCBI Taxonomy" id="52904"/>
    <lineage>
        <taxon>Eukaryota</taxon>
        <taxon>Metazoa</taxon>
        <taxon>Chordata</taxon>
        <taxon>Craniata</taxon>
        <taxon>Vertebrata</taxon>
        <taxon>Euteleostomi</taxon>
        <taxon>Actinopterygii</taxon>
        <taxon>Neopterygii</taxon>
        <taxon>Teleostei</taxon>
        <taxon>Neoteleostei</taxon>
        <taxon>Acanthomorphata</taxon>
        <taxon>Carangaria</taxon>
        <taxon>Pleuronectiformes</taxon>
        <taxon>Pleuronectoidei</taxon>
        <taxon>Scophthalmidae</taxon>
        <taxon>Scophthalmus</taxon>
    </lineage>
</organism>
<keyword evidence="4" id="KW-0158">Chromosome</keyword>
<feature type="compositionally biased region" description="Basic and acidic residues" evidence="22">
    <location>
        <begin position="674"/>
        <end position="702"/>
    </location>
</feature>
<keyword evidence="9 21" id="KW-0863">Zinc-finger</keyword>
<keyword evidence="14" id="KW-0206">Cytoskeleton</keyword>
<feature type="region of interest" description="Disordered" evidence="22">
    <location>
        <begin position="364"/>
        <end position="407"/>
    </location>
</feature>
<dbReference type="InterPro" id="IPR019542">
    <property type="entry name" value="Enhancer_polycomb-like_N"/>
</dbReference>
<dbReference type="InterPro" id="IPR019786">
    <property type="entry name" value="Zinc_finger_PHD-type_CS"/>
</dbReference>
<dbReference type="Pfam" id="PF10513">
    <property type="entry name" value="EPL1"/>
    <property type="match status" value="1"/>
</dbReference>
<dbReference type="GO" id="GO:0006915">
    <property type="term" value="P:apoptotic process"/>
    <property type="evidence" value="ECO:0007669"/>
    <property type="project" value="UniProtKB-KW"/>
</dbReference>
<dbReference type="CDD" id="cd15573">
    <property type="entry name" value="PHD_JADE"/>
    <property type="match status" value="1"/>
</dbReference>
<evidence type="ECO:0000256" key="12">
    <source>
        <dbReference type="ARBA" id="ARBA00023159"/>
    </source>
</evidence>
<evidence type="ECO:0000256" key="17">
    <source>
        <dbReference type="ARBA" id="ARBA00038371"/>
    </source>
</evidence>
<dbReference type="Proteomes" id="UP000694558">
    <property type="component" value="Chromosome 17"/>
</dbReference>
<dbReference type="GO" id="GO:0005634">
    <property type="term" value="C:nucleus"/>
    <property type="evidence" value="ECO:0007669"/>
    <property type="project" value="UniProtKB-SubCell"/>
</dbReference>
<comment type="similarity">
    <text evidence="17">Belongs to the JADE family.</text>
</comment>
<feature type="region of interest" description="Disordered" evidence="22">
    <location>
        <begin position="672"/>
        <end position="719"/>
    </location>
</feature>
<dbReference type="Pfam" id="PF13832">
    <property type="entry name" value="zf-HC5HC2H_2"/>
    <property type="match status" value="1"/>
</dbReference>
<evidence type="ECO:0000256" key="21">
    <source>
        <dbReference type="PROSITE-ProRule" id="PRU00146"/>
    </source>
</evidence>
<evidence type="ECO:0000313" key="25">
    <source>
        <dbReference type="Ensembl" id="ENSSMAP00000010600.2"/>
    </source>
</evidence>
<dbReference type="GO" id="GO:0006357">
    <property type="term" value="P:regulation of transcription by RNA polymerase II"/>
    <property type="evidence" value="ECO:0007669"/>
    <property type="project" value="TreeGrafter"/>
</dbReference>
<evidence type="ECO:0000259" key="23">
    <source>
        <dbReference type="PROSITE" id="PS50016"/>
    </source>
</evidence>
<dbReference type="PROSITE" id="PS51805">
    <property type="entry name" value="EPHD"/>
    <property type="match status" value="1"/>
</dbReference>
<name>A0A8D3A0J4_SCOMX</name>
<keyword evidence="15" id="KW-0539">Nucleus</keyword>
<evidence type="ECO:0000256" key="4">
    <source>
        <dbReference type="ARBA" id="ARBA00022454"/>
    </source>
</evidence>
<evidence type="ECO:0000256" key="8">
    <source>
        <dbReference type="ARBA" id="ARBA00022737"/>
    </source>
</evidence>
<accession>A0A8D3A0J4</accession>
<evidence type="ECO:0000256" key="9">
    <source>
        <dbReference type="ARBA" id="ARBA00022771"/>
    </source>
</evidence>
<keyword evidence="5" id="KW-0963">Cytoplasm</keyword>
<feature type="compositionally biased region" description="Basic and acidic residues" evidence="22">
    <location>
        <begin position="627"/>
        <end position="645"/>
    </location>
</feature>
<dbReference type="CDD" id="cd15671">
    <property type="entry name" value="ePHD_JADE"/>
    <property type="match status" value="1"/>
</dbReference>
<dbReference type="SUPFAM" id="SSF57903">
    <property type="entry name" value="FYVE/PHD zinc finger"/>
    <property type="match status" value="1"/>
</dbReference>
<feature type="domain" description="PHD-type" evidence="24">
    <location>
        <begin position="247"/>
        <end position="361"/>
    </location>
</feature>
<evidence type="ECO:0000256" key="6">
    <source>
        <dbReference type="ARBA" id="ARBA00022703"/>
    </source>
</evidence>
<evidence type="ECO:0000256" key="1">
    <source>
        <dbReference type="ARBA" id="ARBA00004120"/>
    </source>
</evidence>
<dbReference type="Gene3D" id="3.30.40.10">
    <property type="entry name" value="Zinc/RING finger domain, C3HC4 (zinc finger)"/>
    <property type="match status" value="2"/>
</dbReference>
<dbReference type="GO" id="GO:0060828">
    <property type="term" value="P:regulation of canonical Wnt signaling pathway"/>
    <property type="evidence" value="ECO:0007669"/>
    <property type="project" value="Ensembl"/>
</dbReference>
<evidence type="ECO:0000256" key="5">
    <source>
        <dbReference type="ARBA" id="ARBA00022490"/>
    </source>
</evidence>
<dbReference type="Pfam" id="PF13831">
    <property type="entry name" value="PHD_2"/>
    <property type="match status" value="1"/>
</dbReference>
<dbReference type="InterPro" id="IPR001965">
    <property type="entry name" value="Znf_PHD"/>
</dbReference>
<feature type="compositionally biased region" description="Basic and acidic residues" evidence="22">
    <location>
        <begin position="606"/>
        <end position="620"/>
    </location>
</feature>
<evidence type="ECO:0000256" key="3">
    <source>
        <dbReference type="ARBA" id="ARBA00004286"/>
    </source>
</evidence>
<feature type="region of interest" description="Disordered" evidence="22">
    <location>
        <begin position="586"/>
        <end position="649"/>
    </location>
</feature>
<evidence type="ECO:0000256" key="19">
    <source>
        <dbReference type="ARBA" id="ARBA00041998"/>
    </source>
</evidence>
<evidence type="ECO:0000256" key="15">
    <source>
        <dbReference type="ARBA" id="ARBA00023242"/>
    </source>
</evidence>
<comment type="subcellular location">
    <subcellularLocation>
        <location evidence="3">Chromosome</location>
    </subcellularLocation>
    <subcellularLocation>
        <location evidence="1">Cytoplasm</location>
        <location evidence="1">Cytoskeleton</location>
        <location evidence="1">Cilium basal body</location>
    </subcellularLocation>
    <subcellularLocation>
        <location evidence="2">Nucleus</location>
    </subcellularLocation>
</comment>
<evidence type="ECO:0000256" key="14">
    <source>
        <dbReference type="ARBA" id="ARBA00023212"/>
    </source>
</evidence>
<sequence>MKRSRHPSSSDDSDNGSNSTCWSQHSSQPRRGTGQKPSEVFRTDLITAMKVHDSYQLNLEDYYVLADPWRQEWEKGVQVPVSPQSIPQPVARALAEKGKEVMFVKPKKLIRTSGAEALGYVDIRTLADGMCRYDLSEDDVAWLQIINEEFAEMAVPPLDEITMERAMEEFERRCHENMTHATETEEGLGIEYDEDVVCDVCRSPDGEDNNEMVFCDKCNICVHQACYGIQKVPKGSWLCRICALGILPKCQLCPRKGGAMKPTRSGTKWVHVSCALWIPEVSIGNPEKMEPITNVSHIPGNRWALICCLCKEKSGACIQCSAKNCRTAFHVTCGLHAGLEMNTILTEDDEVKFKSYCPKHSGLEGVESRDGDSAGEEEKEGAGDKKGRRRGRVRAEEDAASSSSSSYVAPQLVVRSAATTARHPDDVGSSRQQQQEKRVNLRKLKLQEMEEEFYQFVEAEEVARHLKLPPEAADFLYQYWKLKRKANFNQPLITPKKDEEESLARREHEVLLRRLQLFTHLRQDLERVRNLTYMVTRREKMKRSLWRVQEQILQQQVKLLDHELLTGDPSAEDLEELFSLGTLSSAASRPHSSWSHSGLNTRRASSKQEKRKGDGGRRGLADSPQTLKKENLTKESKSSRVKEAAGDGELQNSEIGLEVYFPKAEQEAIAVKPLRLESRKGPRREAEHEVPTRGRRDNHHEQQQQQQQQEERRRKRKSEVATAAAAAESFSSQVRNKFGSKHLEKTVSIRLVDIRSSDTDDYFINEGAARRSPASPDGTTNTKFNNHAVAKANGWLRRTHSPERSVGGHLRGWGKFRIPKRSEKPPAAAAAAAAAGGRGGAGAGGAMQAAAAAADQHAGAVLPQDATPHGGGERRLRLRLQTRRRRRGALPEAMPLPPAEGRLVARPPLRLRHHPPRRAGLLMAPPPPHSEKIISCTVRAERREKRTTVAPCTFIFLDES</sequence>
<dbReference type="SMART" id="SM00249">
    <property type="entry name" value="PHD"/>
    <property type="match status" value="2"/>
</dbReference>
<feature type="compositionally biased region" description="Low complexity" evidence="22">
    <location>
        <begin position="586"/>
        <end position="597"/>
    </location>
</feature>
<keyword evidence="12" id="KW-0010">Activator</keyword>
<dbReference type="GO" id="GO:0000123">
    <property type="term" value="C:histone acetyltransferase complex"/>
    <property type="evidence" value="ECO:0007669"/>
    <property type="project" value="TreeGrafter"/>
</dbReference>
<keyword evidence="10" id="KW-0862">Zinc</keyword>
<evidence type="ECO:0000256" key="2">
    <source>
        <dbReference type="ARBA" id="ARBA00004123"/>
    </source>
</evidence>
<dbReference type="AlphaFoldDB" id="A0A8D3A0J4"/>
<evidence type="ECO:0000313" key="26">
    <source>
        <dbReference type="Proteomes" id="UP000694558"/>
    </source>
</evidence>
<keyword evidence="16" id="KW-0966">Cell projection</keyword>
<evidence type="ECO:0000256" key="18">
    <source>
        <dbReference type="ARBA" id="ARBA00040212"/>
    </source>
</evidence>
<feature type="domain" description="PHD-type" evidence="23">
    <location>
        <begin position="195"/>
        <end position="245"/>
    </location>
</feature>
<evidence type="ECO:0000259" key="24">
    <source>
        <dbReference type="PROSITE" id="PS51805"/>
    </source>
</evidence>
<dbReference type="InterPro" id="IPR013083">
    <property type="entry name" value="Znf_RING/FYVE/PHD"/>
</dbReference>
<dbReference type="PROSITE" id="PS01359">
    <property type="entry name" value="ZF_PHD_1"/>
    <property type="match status" value="1"/>
</dbReference>
<keyword evidence="13" id="KW-0804">Transcription</keyword>
<dbReference type="InterPro" id="IPR050701">
    <property type="entry name" value="Histone_Mod_Regulator"/>
</dbReference>
<dbReference type="InterPro" id="IPR011011">
    <property type="entry name" value="Znf_FYVE_PHD"/>
</dbReference>
<evidence type="ECO:0000256" key="7">
    <source>
        <dbReference type="ARBA" id="ARBA00022723"/>
    </source>
</evidence>
<keyword evidence="6" id="KW-0053">Apoptosis</keyword>
<evidence type="ECO:0000256" key="13">
    <source>
        <dbReference type="ARBA" id="ARBA00023163"/>
    </source>
</evidence>
<dbReference type="PROSITE" id="PS50016">
    <property type="entry name" value="ZF_PHD_2"/>
    <property type="match status" value="1"/>
</dbReference>
<dbReference type="PANTHER" id="PTHR13793:SF79">
    <property type="entry name" value="PROTEIN JADE-1"/>
    <property type="match status" value="1"/>
</dbReference>
<evidence type="ECO:0000256" key="16">
    <source>
        <dbReference type="ARBA" id="ARBA00023273"/>
    </source>
</evidence>
<protein>
    <recommendedName>
        <fullName evidence="18">Protein Jade-1</fullName>
    </recommendedName>
    <alternativeName>
        <fullName evidence="19">Jade family PHD finger protein 1</fullName>
    </alternativeName>
    <alternativeName>
        <fullName evidence="20">PHD finger protein 17</fullName>
    </alternativeName>
</protein>
<evidence type="ECO:0000256" key="10">
    <source>
        <dbReference type="ARBA" id="ARBA00022833"/>
    </source>
</evidence>
<gene>
    <name evidence="25" type="primary">jade1</name>
</gene>
<dbReference type="GeneTree" id="ENSGT00940000158247"/>
<evidence type="ECO:0000256" key="11">
    <source>
        <dbReference type="ARBA" id="ARBA00023015"/>
    </source>
</evidence>
<feature type="region of interest" description="Disordered" evidence="22">
    <location>
        <begin position="1"/>
        <end position="37"/>
    </location>
</feature>
<reference evidence="25" key="2">
    <citation type="submission" date="2025-08" db="UniProtKB">
        <authorList>
            <consortium name="Ensembl"/>
        </authorList>
    </citation>
    <scope>IDENTIFICATION</scope>
</reference>
<dbReference type="FunFam" id="3.30.40.10:FF:000004">
    <property type="entry name" value="Jade family PHD finger 2"/>
    <property type="match status" value="1"/>
</dbReference>
<dbReference type="InterPro" id="IPR034732">
    <property type="entry name" value="EPHD"/>
</dbReference>
<keyword evidence="8" id="KW-0677">Repeat</keyword>
<keyword evidence="7" id="KW-0479">Metal-binding</keyword>
<evidence type="ECO:0000256" key="22">
    <source>
        <dbReference type="SAM" id="MobiDB-lite"/>
    </source>
</evidence>
<keyword evidence="11" id="KW-0805">Transcription regulation</keyword>
<dbReference type="FunFam" id="3.30.40.10:FF:000030">
    <property type="entry name" value="Protein Jade-1 isoform 1"/>
    <property type="match status" value="1"/>
</dbReference>
<evidence type="ECO:0000256" key="20">
    <source>
        <dbReference type="ARBA" id="ARBA00042970"/>
    </source>
</evidence>
<feature type="compositionally biased region" description="Polar residues" evidence="22">
    <location>
        <begin position="20"/>
        <end position="30"/>
    </location>
</feature>
<reference evidence="25" key="1">
    <citation type="submission" date="2023-05" db="EMBL/GenBank/DDBJ databases">
        <title>High-quality long-read genome of Scophthalmus maximus.</title>
        <authorList>
            <person name="Lien S."/>
            <person name="Martinez P."/>
        </authorList>
    </citation>
    <scope>NUCLEOTIDE SEQUENCE [LARGE SCALE GENOMIC DNA]</scope>
</reference>
<dbReference type="Ensembl" id="ENSSMAT00000010743.2">
    <property type="protein sequence ID" value="ENSSMAP00000010600.2"/>
    <property type="gene ID" value="ENSSMAG00000006505.2"/>
</dbReference>